<dbReference type="EMBL" id="GBRH01237014">
    <property type="protein sequence ID" value="JAD60881.1"/>
    <property type="molecule type" value="Transcribed_RNA"/>
</dbReference>
<dbReference type="AlphaFoldDB" id="A0A0A9BC18"/>
<reference evidence="1" key="2">
    <citation type="journal article" date="2015" name="Data Brief">
        <title>Shoot transcriptome of the giant reed, Arundo donax.</title>
        <authorList>
            <person name="Barrero R.A."/>
            <person name="Guerrero F.D."/>
            <person name="Moolhuijzen P."/>
            <person name="Goolsby J.A."/>
            <person name="Tidwell J."/>
            <person name="Bellgard S.E."/>
            <person name="Bellgard M.I."/>
        </authorList>
    </citation>
    <scope>NUCLEOTIDE SEQUENCE</scope>
    <source>
        <tissue evidence="1">Shoot tissue taken approximately 20 cm above the soil surface</tissue>
    </source>
</reference>
<name>A0A0A9BC18_ARUDO</name>
<proteinExistence type="predicted"/>
<organism evidence="1">
    <name type="scientific">Arundo donax</name>
    <name type="common">Giant reed</name>
    <name type="synonym">Donax arundinaceus</name>
    <dbReference type="NCBI Taxonomy" id="35708"/>
    <lineage>
        <taxon>Eukaryota</taxon>
        <taxon>Viridiplantae</taxon>
        <taxon>Streptophyta</taxon>
        <taxon>Embryophyta</taxon>
        <taxon>Tracheophyta</taxon>
        <taxon>Spermatophyta</taxon>
        <taxon>Magnoliopsida</taxon>
        <taxon>Liliopsida</taxon>
        <taxon>Poales</taxon>
        <taxon>Poaceae</taxon>
        <taxon>PACMAD clade</taxon>
        <taxon>Arundinoideae</taxon>
        <taxon>Arundineae</taxon>
        <taxon>Arundo</taxon>
    </lineage>
</organism>
<protein>
    <submittedName>
        <fullName evidence="1">Uncharacterized protein</fullName>
    </submittedName>
</protein>
<accession>A0A0A9BC18</accession>
<reference evidence="1" key="1">
    <citation type="submission" date="2014-09" db="EMBL/GenBank/DDBJ databases">
        <authorList>
            <person name="Magalhaes I.L.F."/>
            <person name="Oliveira U."/>
            <person name="Santos F.R."/>
            <person name="Vidigal T.H.D.A."/>
            <person name="Brescovit A.D."/>
            <person name="Santos A.J."/>
        </authorList>
    </citation>
    <scope>NUCLEOTIDE SEQUENCE</scope>
    <source>
        <tissue evidence="1">Shoot tissue taken approximately 20 cm above the soil surface</tissue>
    </source>
</reference>
<sequence>MYKSFGHTTGMFDQREVPGVKDHGGCDPFVDCGRAGGLLQASKDGDDGLHDSGLGEIDVGLGELGGSGPCVGKQQPPVFGPMAKMVAGQLVITEETIQEAAEFETFCGRKPMRF</sequence>
<evidence type="ECO:0000313" key="1">
    <source>
        <dbReference type="EMBL" id="JAD60881.1"/>
    </source>
</evidence>